<feature type="domain" description="Acyltransferase 3" evidence="2">
    <location>
        <begin position="6"/>
        <end position="296"/>
    </location>
</feature>
<evidence type="ECO:0000313" key="4">
    <source>
        <dbReference type="Proteomes" id="UP000182491"/>
    </source>
</evidence>
<feature type="transmembrane region" description="Helical" evidence="1">
    <location>
        <begin position="270"/>
        <end position="295"/>
    </location>
</feature>
<keyword evidence="3" id="KW-0808">Transferase</keyword>
<dbReference type="EMBL" id="FPCA01000001">
    <property type="protein sequence ID" value="SFU43022.1"/>
    <property type="molecule type" value="Genomic_DNA"/>
</dbReference>
<sequence>MKHFQQIDVIKGLAILMVLLLHSLSRQELLQSYAVYHIWQAVPLFMVVMGLNAGLSIQRKEQHLNLLYTREYFTKKATRILTPFMLIFALSILVGFLWQWLTNEAVLAFSWYTLVGVLPVTGKGNYFITLLLQSIFLLPIIGYAFRKKPVLTSITLVVLEVLFQLLATQVAYFDKENYLYDAAFPRYFSAIAFGLWLAYSPGAKKQWPFALPLVILGVIAAGFLWLVVYQGLKVDFLRPEWFTQHLLTFGYAAFWVWLGLRLLPSSSNVIFLKLLATLGKASYHIFLVQVLYFGLLEESPVWQNLGICLLLGYLFYMLESNRKIFTSRAAAVFRNKDV</sequence>
<feature type="transmembrane region" description="Helical" evidence="1">
    <location>
        <begin position="301"/>
        <end position="318"/>
    </location>
</feature>
<name>A0A1I7G3I4_9BACT</name>
<dbReference type="InterPro" id="IPR002656">
    <property type="entry name" value="Acyl_transf_3_dom"/>
</dbReference>
<organism evidence="3 4">
    <name type="scientific">Pontibacter akesuensis</name>
    <dbReference type="NCBI Taxonomy" id="388950"/>
    <lineage>
        <taxon>Bacteria</taxon>
        <taxon>Pseudomonadati</taxon>
        <taxon>Bacteroidota</taxon>
        <taxon>Cytophagia</taxon>
        <taxon>Cytophagales</taxon>
        <taxon>Hymenobacteraceae</taxon>
        <taxon>Pontibacter</taxon>
    </lineage>
</organism>
<evidence type="ECO:0000313" key="3">
    <source>
        <dbReference type="EMBL" id="SFU43022.1"/>
    </source>
</evidence>
<dbReference type="GO" id="GO:0016787">
    <property type="term" value="F:hydrolase activity"/>
    <property type="evidence" value="ECO:0007669"/>
    <property type="project" value="UniProtKB-KW"/>
</dbReference>
<feature type="transmembrane region" description="Helical" evidence="1">
    <location>
        <begin position="78"/>
        <end position="101"/>
    </location>
</feature>
<dbReference type="STRING" id="388950.GCA_001611675_03823"/>
<keyword evidence="1" id="KW-0472">Membrane</keyword>
<reference evidence="4" key="1">
    <citation type="submission" date="2016-10" db="EMBL/GenBank/DDBJ databases">
        <authorList>
            <person name="Varghese N."/>
        </authorList>
    </citation>
    <scope>NUCLEOTIDE SEQUENCE [LARGE SCALE GENOMIC DNA]</scope>
    <source>
        <strain evidence="4">DSM 18820</strain>
    </source>
</reference>
<dbReference type="Pfam" id="PF01757">
    <property type="entry name" value="Acyl_transf_3"/>
    <property type="match status" value="1"/>
</dbReference>
<proteinExistence type="predicted"/>
<dbReference type="GO" id="GO:0016747">
    <property type="term" value="F:acyltransferase activity, transferring groups other than amino-acyl groups"/>
    <property type="evidence" value="ECO:0007669"/>
    <property type="project" value="InterPro"/>
</dbReference>
<keyword evidence="1" id="KW-1133">Transmembrane helix</keyword>
<feature type="transmembrane region" description="Helical" evidence="1">
    <location>
        <begin position="126"/>
        <end position="145"/>
    </location>
</feature>
<keyword evidence="3" id="KW-0378">Hydrolase</keyword>
<gene>
    <name evidence="3" type="ORF">SAMN04487941_0688</name>
</gene>
<dbReference type="OrthoDB" id="847983at2"/>
<feature type="transmembrane region" description="Helical" evidence="1">
    <location>
        <begin position="150"/>
        <end position="172"/>
    </location>
</feature>
<evidence type="ECO:0000256" key="1">
    <source>
        <dbReference type="SAM" id="Phobius"/>
    </source>
</evidence>
<evidence type="ECO:0000259" key="2">
    <source>
        <dbReference type="Pfam" id="PF01757"/>
    </source>
</evidence>
<feature type="transmembrane region" description="Helical" evidence="1">
    <location>
        <begin position="178"/>
        <end position="197"/>
    </location>
</feature>
<feature type="transmembrane region" description="Helical" evidence="1">
    <location>
        <begin position="36"/>
        <end position="57"/>
    </location>
</feature>
<dbReference type="AlphaFoldDB" id="A0A1I7G3I4"/>
<accession>A0A1I7G3I4</accession>
<keyword evidence="3" id="KW-0012">Acyltransferase</keyword>
<keyword evidence="1" id="KW-0812">Transmembrane</keyword>
<keyword evidence="4" id="KW-1185">Reference proteome</keyword>
<protein>
    <submittedName>
        <fullName evidence="3">Peptidoglycan/LPS O-acetylase OafA/YrhL, contains acyltransferase and SGNH-hydrolase domains</fullName>
    </submittedName>
</protein>
<feature type="transmembrane region" description="Helical" evidence="1">
    <location>
        <begin position="241"/>
        <end position="258"/>
    </location>
</feature>
<dbReference type="Proteomes" id="UP000182491">
    <property type="component" value="Unassembled WGS sequence"/>
</dbReference>
<dbReference type="RefSeq" id="WP_068839650.1">
    <property type="nucleotide sequence ID" value="NZ_BMXC01000001.1"/>
</dbReference>
<feature type="transmembrane region" description="Helical" evidence="1">
    <location>
        <begin position="209"/>
        <end position="229"/>
    </location>
</feature>